<dbReference type="SUPFAM" id="SSF56219">
    <property type="entry name" value="DNase I-like"/>
    <property type="match status" value="1"/>
</dbReference>
<evidence type="ECO:0000256" key="6">
    <source>
        <dbReference type="PIRSR" id="PIRSR604808-2"/>
    </source>
</evidence>
<comment type="cofactor">
    <cofactor evidence="6">
        <name>Mg(2+)</name>
        <dbReference type="ChEBI" id="CHEBI:18420"/>
    </cofactor>
    <cofactor evidence="6">
        <name>Mn(2+)</name>
        <dbReference type="ChEBI" id="CHEBI:29035"/>
    </cofactor>
    <text evidence="6">Probably binds two magnesium or manganese ions per subunit.</text>
</comment>
<dbReference type="NCBIfam" id="TIGR00633">
    <property type="entry name" value="xth"/>
    <property type="match status" value="1"/>
</dbReference>
<evidence type="ECO:0000256" key="7">
    <source>
        <dbReference type="PIRSR" id="PIRSR604808-3"/>
    </source>
</evidence>
<dbReference type="KEGG" id="stq:Spith_1972"/>
<dbReference type="InterPro" id="IPR006594">
    <property type="entry name" value="LisH"/>
</dbReference>
<feature type="site" description="Important for catalytic activity" evidence="7">
    <location>
        <position position="219"/>
    </location>
</feature>
<dbReference type="Pfam" id="PF03372">
    <property type="entry name" value="Exo_endo_phos"/>
    <property type="match status" value="1"/>
</dbReference>
<dbReference type="GO" id="GO:0006284">
    <property type="term" value="P:base-excision repair"/>
    <property type="evidence" value="ECO:0007669"/>
    <property type="project" value="TreeGrafter"/>
</dbReference>
<dbReference type="HOGENOM" id="CLU_027539_3_1_12"/>
<dbReference type="Proteomes" id="UP000007254">
    <property type="component" value="Chromosome"/>
</dbReference>
<organism evidence="9 10">
    <name type="scientific">Winmispira thermophila (strain ATCC 700085 / DSM 6578 / Z-1203)</name>
    <name type="common">Spirochaeta thermophila</name>
    <dbReference type="NCBI Taxonomy" id="869211"/>
    <lineage>
        <taxon>Bacteria</taxon>
        <taxon>Pseudomonadati</taxon>
        <taxon>Spirochaetota</taxon>
        <taxon>Spirochaetia</taxon>
        <taxon>Winmispirales</taxon>
        <taxon>Winmispiraceae</taxon>
        <taxon>Winmispira</taxon>
    </lineage>
</organism>
<feature type="binding site" evidence="6">
    <location>
        <position position="148"/>
    </location>
    <ligand>
        <name>Mg(2+)</name>
        <dbReference type="ChEBI" id="CHEBI:18420"/>
        <label>1</label>
    </ligand>
</feature>
<feature type="site" description="Interaction with DNA substrate" evidence="7">
    <location>
        <position position="245"/>
    </location>
</feature>
<dbReference type="InterPro" id="IPR005135">
    <property type="entry name" value="Endo/exonuclease/phosphatase"/>
</dbReference>
<dbReference type="AlphaFoldDB" id="G0GDV0"/>
<dbReference type="PROSITE" id="PS51435">
    <property type="entry name" value="AP_NUCLEASE_F1_4"/>
    <property type="match status" value="1"/>
</dbReference>
<evidence type="ECO:0000256" key="3">
    <source>
        <dbReference type="ARBA" id="ARBA00022801"/>
    </source>
</evidence>
<keyword evidence="2 6" id="KW-0479">Metal-binding</keyword>
<keyword evidence="6" id="KW-0464">Manganese</keyword>
<feature type="binding site" evidence="6">
    <location>
        <position position="245"/>
    </location>
    <ligand>
        <name>Mg(2+)</name>
        <dbReference type="ChEBI" id="CHEBI:18420"/>
        <label>1</label>
    </ligand>
</feature>
<comment type="similarity">
    <text evidence="1">Belongs to the DNA repair enzymes AP/ExoA family.</text>
</comment>
<dbReference type="EMBL" id="CP002903">
    <property type="protein sequence ID" value="AEJ62230.1"/>
    <property type="molecule type" value="Genomic_DNA"/>
</dbReference>
<dbReference type="GO" id="GO:0008311">
    <property type="term" value="F:double-stranded DNA 3'-5' DNA exonuclease activity"/>
    <property type="evidence" value="ECO:0007669"/>
    <property type="project" value="TreeGrafter"/>
</dbReference>
<name>G0GDV0_WINT7</name>
<dbReference type="GO" id="GO:0003906">
    <property type="term" value="F:DNA-(apurinic or apyrimidinic site) endonuclease activity"/>
    <property type="evidence" value="ECO:0007669"/>
    <property type="project" value="TreeGrafter"/>
</dbReference>
<dbReference type="InterPro" id="IPR004808">
    <property type="entry name" value="AP_endonuc_1"/>
</dbReference>
<evidence type="ECO:0000256" key="5">
    <source>
        <dbReference type="PIRSR" id="PIRSR604808-1"/>
    </source>
</evidence>
<evidence type="ECO:0000259" key="8">
    <source>
        <dbReference type="Pfam" id="PF03372"/>
    </source>
</evidence>
<evidence type="ECO:0000313" key="9">
    <source>
        <dbReference type="EMBL" id="AEJ62230.1"/>
    </source>
</evidence>
<feature type="binding site" evidence="6">
    <location>
        <position position="244"/>
    </location>
    <ligand>
        <name>Mg(2+)</name>
        <dbReference type="ChEBI" id="CHEBI:18420"/>
        <label>1</label>
    </ligand>
</feature>
<evidence type="ECO:0000256" key="4">
    <source>
        <dbReference type="ARBA" id="ARBA00022842"/>
    </source>
</evidence>
<feature type="active site" description="Proton acceptor" evidence="5">
    <location>
        <position position="245"/>
    </location>
</feature>
<dbReference type="PANTHER" id="PTHR22748">
    <property type="entry name" value="AP ENDONUCLEASE"/>
    <property type="match status" value="1"/>
</dbReference>
<dbReference type="NCBIfam" id="TIGR00195">
    <property type="entry name" value="exoDNase_III"/>
    <property type="match status" value="1"/>
</dbReference>
<feature type="active site" description="Proton donor/acceptor" evidence="5">
    <location>
        <position position="148"/>
    </location>
</feature>
<dbReference type="RefSeq" id="WP_014625551.1">
    <property type="nucleotide sequence ID" value="NC_017583.1"/>
</dbReference>
<feature type="site" description="Transition state stabilizer" evidence="7">
    <location>
        <position position="150"/>
    </location>
</feature>
<accession>G0GDV0</accession>
<feature type="binding site" evidence="6">
    <location>
        <position position="36"/>
    </location>
    <ligand>
        <name>Mg(2+)</name>
        <dbReference type="ChEBI" id="CHEBI:18420"/>
        <label>1</label>
    </ligand>
</feature>
<proteinExistence type="inferred from homology"/>
<dbReference type="PANTHER" id="PTHR22748:SF6">
    <property type="entry name" value="DNA-(APURINIC OR APYRIMIDINIC SITE) ENDONUCLEASE"/>
    <property type="match status" value="1"/>
</dbReference>
<dbReference type="OrthoDB" id="9803914at2"/>
<dbReference type="FunFam" id="3.60.10.10:FF:000026">
    <property type="entry name" value="Exodeoxyribonuclease III"/>
    <property type="match status" value="1"/>
</dbReference>
<dbReference type="GO" id="GO:0046872">
    <property type="term" value="F:metal ion binding"/>
    <property type="evidence" value="ECO:0007669"/>
    <property type="project" value="UniProtKB-KW"/>
</dbReference>
<keyword evidence="4 6" id="KW-0460">Magnesium</keyword>
<dbReference type="Gene3D" id="3.60.10.10">
    <property type="entry name" value="Endonuclease/exonuclease/phosphatase"/>
    <property type="match status" value="1"/>
</dbReference>
<dbReference type="GO" id="GO:0008081">
    <property type="term" value="F:phosphoric diester hydrolase activity"/>
    <property type="evidence" value="ECO:0007669"/>
    <property type="project" value="TreeGrafter"/>
</dbReference>
<dbReference type="PROSITE" id="PS50896">
    <property type="entry name" value="LISH"/>
    <property type="match status" value="1"/>
</dbReference>
<evidence type="ECO:0000313" key="10">
    <source>
        <dbReference type="Proteomes" id="UP000007254"/>
    </source>
</evidence>
<protein>
    <submittedName>
        <fullName evidence="9">Exodeoxyribonuclease III Xth</fullName>
    </submittedName>
</protein>
<sequence length="256" mass="29324">MVSVYSWNVNGIRAAAKKGLLDWIEKERPEILCLQETKARRDQLPSELARPDGYHTYWAEADKPGYSGVALFTLYEPVSVEPLGVEAFDREGRTLIADFGSFVFFGCYFPNSQEAGARLDYKLAYCNAVKERADAYVAAGRHVLISGDFNIAHTPLDLARPEANEKNPGYLPEEREWMTYFLSSGYVDTFRMFTKEGGHYTWWTYRFKAREKDIGWRIDYHCVNEGFKDKVKESVILKNVMGSDHCPVKITLDVEV</sequence>
<keyword evidence="3" id="KW-0378">Hydrolase</keyword>
<reference evidence="9 10" key="1">
    <citation type="submission" date="2011-06" db="EMBL/GenBank/DDBJ databases">
        <title>The complete genome of Spirochaeta thermophila DSM 6578.</title>
        <authorList>
            <consortium name="US DOE Joint Genome Institute (JGI-PGF)"/>
            <person name="Lucas S."/>
            <person name="Lapidus A."/>
            <person name="Bruce D."/>
            <person name="Goodwin L."/>
            <person name="Pitluck S."/>
            <person name="Peters L."/>
            <person name="Kyrpides N."/>
            <person name="Mavromatis K."/>
            <person name="Ivanova N."/>
            <person name="Mikailova N."/>
            <person name="Pagani I."/>
            <person name="Chertkov O."/>
            <person name="Detter J.C."/>
            <person name="Tapia R."/>
            <person name="Han C."/>
            <person name="Land M."/>
            <person name="Hauser L."/>
            <person name="Markowitz V."/>
            <person name="Cheng J.-F."/>
            <person name="Hugenholtz P."/>
            <person name="Woyke T."/>
            <person name="Wu D."/>
            <person name="Spring S."/>
            <person name="Merkhoffer B."/>
            <person name="Schneider S."/>
            <person name="Klenk H.-P."/>
            <person name="Eisen J.A."/>
        </authorList>
    </citation>
    <scope>NUCLEOTIDE SEQUENCE [LARGE SCALE GENOMIC DNA]</scope>
    <source>
        <strain evidence="10">ATCC 700085 / DSM 6578 / Z-1203</strain>
    </source>
</reference>
<dbReference type="STRING" id="869211.Spith_1972"/>
<evidence type="ECO:0000256" key="2">
    <source>
        <dbReference type="ARBA" id="ARBA00022723"/>
    </source>
</evidence>
<dbReference type="InterPro" id="IPR036691">
    <property type="entry name" value="Endo/exonu/phosph_ase_sf"/>
</dbReference>
<gene>
    <name evidence="9" type="ordered locus">Spith_1972</name>
</gene>
<evidence type="ECO:0000256" key="1">
    <source>
        <dbReference type="ARBA" id="ARBA00007092"/>
    </source>
</evidence>
<keyword evidence="10" id="KW-1185">Reference proteome</keyword>
<feature type="active site" evidence="5">
    <location>
        <position position="108"/>
    </location>
</feature>
<feature type="domain" description="Endonuclease/exonuclease/phosphatase" evidence="8">
    <location>
        <begin position="6"/>
        <end position="245"/>
    </location>
</feature>
<feature type="binding site" evidence="6">
    <location>
        <position position="150"/>
    </location>
    <ligand>
        <name>Mg(2+)</name>
        <dbReference type="ChEBI" id="CHEBI:18420"/>
        <label>1</label>
    </ligand>
</feature>
<feature type="binding site" evidence="6">
    <location>
        <position position="8"/>
    </location>
    <ligand>
        <name>Mg(2+)</name>
        <dbReference type="ChEBI" id="CHEBI:18420"/>
        <label>1</label>
    </ligand>
</feature>